<reference evidence="1 2" key="1">
    <citation type="journal article" date="2012" name="Nat. Biotechnol.">
        <title>Draft genome sequence of pigeonpea (Cajanus cajan), an orphan legume crop of resource-poor farmers.</title>
        <authorList>
            <person name="Varshney R.K."/>
            <person name="Chen W."/>
            <person name="Li Y."/>
            <person name="Bharti A.K."/>
            <person name="Saxena R.K."/>
            <person name="Schlueter J.A."/>
            <person name="Donoghue M.T."/>
            <person name="Azam S."/>
            <person name="Fan G."/>
            <person name="Whaley A.M."/>
            <person name="Farmer A.D."/>
            <person name="Sheridan J."/>
            <person name="Iwata A."/>
            <person name="Tuteja R."/>
            <person name="Penmetsa R.V."/>
            <person name="Wu W."/>
            <person name="Upadhyaya H.D."/>
            <person name="Yang S.P."/>
            <person name="Shah T."/>
            <person name="Saxena K.B."/>
            <person name="Michael T."/>
            <person name="McCombie W.R."/>
            <person name="Yang B."/>
            <person name="Zhang G."/>
            <person name="Yang H."/>
            <person name="Wang J."/>
            <person name="Spillane C."/>
            <person name="Cook D.R."/>
            <person name="May G.D."/>
            <person name="Xu X."/>
            <person name="Jackson S.A."/>
        </authorList>
    </citation>
    <scope>NUCLEOTIDE SEQUENCE [LARGE SCALE GENOMIC DNA]</scope>
    <source>
        <strain evidence="2">cv. Asha</strain>
    </source>
</reference>
<keyword evidence="2" id="KW-1185">Reference proteome</keyword>
<evidence type="ECO:0000313" key="2">
    <source>
        <dbReference type="Proteomes" id="UP000075243"/>
    </source>
</evidence>
<sequence length="56" mass="6451">MECECSKRNTIPSLVMKIGDHTVPQVTRFRHLGAIPRIQAGRSRRNENMKCFGCYL</sequence>
<dbReference type="Proteomes" id="UP000075243">
    <property type="component" value="Chromosome 1"/>
</dbReference>
<gene>
    <name evidence="1" type="ORF">KK1_020268</name>
</gene>
<name>A0A151U9S0_CAJCA</name>
<accession>A0A151U9S0</accession>
<proteinExistence type="predicted"/>
<organism evidence="1 2">
    <name type="scientific">Cajanus cajan</name>
    <name type="common">Pigeon pea</name>
    <name type="synonym">Cajanus indicus</name>
    <dbReference type="NCBI Taxonomy" id="3821"/>
    <lineage>
        <taxon>Eukaryota</taxon>
        <taxon>Viridiplantae</taxon>
        <taxon>Streptophyta</taxon>
        <taxon>Embryophyta</taxon>
        <taxon>Tracheophyta</taxon>
        <taxon>Spermatophyta</taxon>
        <taxon>Magnoliopsida</taxon>
        <taxon>eudicotyledons</taxon>
        <taxon>Gunneridae</taxon>
        <taxon>Pentapetalae</taxon>
        <taxon>rosids</taxon>
        <taxon>fabids</taxon>
        <taxon>Fabales</taxon>
        <taxon>Fabaceae</taxon>
        <taxon>Papilionoideae</taxon>
        <taxon>50 kb inversion clade</taxon>
        <taxon>NPAAA clade</taxon>
        <taxon>indigoferoid/millettioid clade</taxon>
        <taxon>Phaseoleae</taxon>
        <taxon>Cajanus</taxon>
    </lineage>
</organism>
<dbReference type="Gramene" id="C.cajan_19688.t">
    <property type="protein sequence ID" value="C.cajan_19688.t.cds1"/>
    <property type="gene ID" value="C.cajan_19688"/>
</dbReference>
<protein>
    <submittedName>
        <fullName evidence="1">Uncharacterized protein</fullName>
    </submittedName>
</protein>
<evidence type="ECO:0000313" key="1">
    <source>
        <dbReference type="EMBL" id="KYP76047.1"/>
    </source>
</evidence>
<dbReference type="EMBL" id="CM003603">
    <property type="protein sequence ID" value="KYP76047.1"/>
    <property type="molecule type" value="Genomic_DNA"/>
</dbReference>
<dbReference type="AlphaFoldDB" id="A0A151U9S0"/>